<dbReference type="Proteomes" id="UP001228643">
    <property type="component" value="Unassembled WGS sequence"/>
</dbReference>
<comment type="subcellular location">
    <subcellularLocation>
        <location evidence="1">Membrane</location>
        <topology evidence="1">Multi-pass membrane protein</topology>
    </subcellularLocation>
</comment>
<feature type="transmembrane region" description="Helical" evidence="5">
    <location>
        <begin position="119"/>
        <end position="138"/>
    </location>
</feature>
<evidence type="ECO:0000256" key="2">
    <source>
        <dbReference type="ARBA" id="ARBA00022692"/>
    </source>
</evidence>
<feature type="transmembrane region" description="Helical" evidence="5">
    <location>
        <begin position="86"/>
        <end position="107"/>
    </location>
</feature>
<reference evidence="6 7" key="1">
    <citation type="submission" date="2023-04" db="EMBL/GenBank/DDBJ databases">
        <title>Two novel species of Flavobacterium.</title>
        <authorList>
            <person name="Liu Q."/>
            <person name="Xin Y.-H."/>
        </authorList>
    </citation>
    <scope>NUCLEOTIDE SEQUENCE [LARGE SCALE GENOMIC DNA]</scope>
    <source>
        <strain evidence="6 7">LB2P87</strain>
    </source>
</reference>
<keyword evidence="2 5" id="KW-0812">Transmembrane</keyword>
<evidence type="ECO:0000256" key="3">
    <source>
        <dbReference type="ARBA" id="ARBA00022989"/>
    </source>
</evidence>
<dbReference type="EMBL" id="JASCRY010000001">
    <property type="protein sequence ID" value="MDI5948323.1"/>
    <property type="molecule type" value="Genomic_DNA"/>
</dbReference>
<keyword evidence="4 5" id="KW-0472">Membrane</keyword>
<keyword evidence="7" id="KW-1185">Reference proteome</keyword>
<accession>A0AAW6TKZ2</accession>
<protein>
    <recommendedName>
        <fullName evidence="8">Membrane protein YkgB</fullName>
    </recommendedName>
</protein>
<evidence type="ECO:0000256" key="5">
    <source>
        <dbReference type="SAM" id="Phobius"/>
    </source>
</evidence>
<evidence type="ECO:0000313" key="7">
    <source>
        <dbReference type="Proteomes" id="UP001228643"/>
    </source>
</evidence>
<feature type="transmembrane region" description="Helical" evidence="5">
    <location>
        <begin position="61"/>
        <end position="79"/>
    </location>
</feature>
<organism evidence="6 7">
    <name type="scientific">Flavobacterium yafengii</name>
    <dbReference type="NCBI Taxonomy" id="3041253"/>
    <lineage>
        <taxon>Bacteria</taxon>
        <taxon>Pseudomonadati</taxon>
        <taxon>Bacteroidota</taxon>
        <taxon>Flavobacteriia</taxon>
        <taxon>Flavobacteriales</taxon>
        <taxon>Flavobacteriaceae</taxon>
        <taxon>Flavobacterium</taxon>
    </lineage>
</organism>
<name>A0AAW6TKZ2_9FLAO</name>
<dbReference type="AlphaFoldDB" id="A0AAW6TKZ2"/>
<keyword evidence="3 5" id="KW-1133">Transmembrane helix</keyword>
<dbReference type="RefSeq" id="WP_282713932.1">
    <property type="nucleotide sequence ID" value="NZ_JASCRV010000001.1"/>
</dbReference>
<feature type="transmembrane region" description="Helical" evidence="5">
    <location>
        <begin position="21"/>
        <end position="41"/>
    </location>
</feature>
<sequence>MKPTFNAYYFIFSKKMEKYSVNMMRISLAIIYVWFGALKIFGMSPAGELVEQTVYWFKPEIFIPILGICEVLIGLGLLIKRFIPYTIVLLLMHMAATFFPVFILKTICFDTFPYCPTLAGQYIIKNLILISGALVVAGKYNERYYAEMNLKLSEK</sequence>
<dbReference type="Pfam" id="PF07681">
    <property type="entry name" value="DoxX"/>
    <property type="match status" value="1"/>
</dbReference>
<dbReference type="GO" id="GO:0016020">
    <property type="term" value="C:membrane"/>
    <property type="evidence" value="ECO:0007669"/>
    <property type="project" value="UniProtKB-SubCell"/>
</dbReference>
<evidence type="ECO:0000313" key="6">
    <source>
        <dbReference type="EMBL" id="MDI5948323.1"/>
    </source>
</evidence>
<evidence type="ECO:0008006" key="8">
    <source>
        <dbReference type="Google" id="ProtNLM"/>
    </source>
</evidence>
<dbReference type="InterPro" id="IPR032808">
    <property type="entry name" value="DoxX"/>
</dbReference>
<comment type="caution">
    <text evidence="6">The sequence shown here is derived from an EMBL/GenBank/DDBJ whole genome shotgun (WGS) entry which is preliminary data.</text>
</comment>
<gene>
    <name evidence="6" type="ORF">QLS97_01565</name>
</gene>
<proteinExistence type="predicted"/>
<evidence type="ECO:0000256" key="4">
    <source>
        <dbReference type="ARBA" id="ARBA00023136"/>
    </source>
</evidence>
<evidence type="ECO:0000256" key="1">
    <source>
        <dbReference type="ARBA" id="ARBA00004141"/>
    </source>
</evidence>